<dbReference type="Proteomes" id="UP000318538">
    <property type="component" value="Chromosome"/>
</dbReference>
<sequence>MSLQFSDTIDALTSNQVWRYASVPDGNHPDVAAATYAALQTPTDFPPLSAAVVAGDRVTLAVDPNVPQIGEVIRGVVRALSETDADGVDVVLWDEASDETIEAIRSEMVPTSRIVRHRSNDRRQLSYLAADESAEPIYLNRLLVDADFVLPIMAGRPSVPSRPRDLTGVYPWLADSAARTRYRDSPPSAAEENARMAAETTWLLGVQIMLCVSPSADGAVHQVTAGTIESVAKTLHQDEATEADFPPPAPLIVASLDGGPQQQTWANAARAARAAMDHVLPGGTIVLWTDITDLPSGAMSPDPAADDDFDDEDDDDPPRDDDDRDRKELDNEDDEADPSTETDSDDDDPAFPSSTKAMEGDFPDWDPSVSVSRLLADITAEHRLLIHARLDDAMIESLGAGAIADRAGLGRLSSGFDGCGVIRAAQFG</sequence>
<evidence type="ECO:0000256" key="1">
    <source>
        <dbReference type="SAM" id="MobiDB-lite"/>
    </source>
</evidence>
<protein>
    <recommendedName>
        <fullName evidence="2">LarA-like N-terminal domain-containing protein</fullName>
    </recommendedName>
</protein>
<dbReference type="AlphaFoldDB" id="A0A517NH56"/>
<reference evidence="3 4" key="1">
    <citation type="submission" date="2019-02" db="EMBL/GenBank/DDBJ databases">
        <title>Deep-cultivation of Planctomycetes and their phenomic and genomic characterization uncovers novel biology.</title>
        <authorList>
            <person name="Wiegand S."/>
            <person name="Jogler M."/>
            <person name="Boedeker C."/>
            <person name="Pinto D."/>
            <person name="Vollmers J."/>
            <person name="Rivas-Marin E."/>
            <person name="Kohn T."/>
            <person name="Peeters S.H."/>
            <person name="Heuer A."/>
            <person name="Rast P."/>
            <person name="Oberbeckmann S."/>
            <person name="Bunk B."/>
            <person name="Jeske O."/>
            <person name="Meyerdierks A."/>
            <person name="Storesund J.E."/>
            <person name="Kallscheuer N."/>
            <person name="Luecker S."/>
            <person name="Lage O.M."/>
            <person name="Pohl T."/>
            <person name="Merkel B.J."/>
            <person name="Hornburger P."/>
            <person name="Mueller R.-W."/>
            <person name="Bruemmer F."/>
            <person name="Labrenz M."/>
            <person name="Spormann A.M."/>
            <person name="Op den Camp H."/>
            <person name="Overmann J."/>
            <person name="Amann R."/>
            <person name="Jetten M.S.M."/>
            <person name="Mascher T."/>
            <person name="Medema M.H."/>
            <person name="Devos D.P."/>
            <person name="Kaster A.-K."/>
            <person name="Ovreas L."/>
            <person name="Rohde M."/>
            <person name="Galperin M.Y."/>
            <person name="Jogler C."/>
        </authorList>
    </citation>
    <scope>NUCLEOTIDE SEQUENCE [LARGE SCALE GENOMIC DNA]</scope>
    <source>
        <strain evidence="3 4">K22_7</strain>
    </source>
</reference>
<evidence type="ECO:0000259" key="2">
    <source>
        <dbReference type="Pfam" id="PF09861"/>
    </source>
</evidence>
<dbReference type="RefSeq" id="WP_218933456.1">
    <property type="nucleotide sequence ID" value="NZ_CP036525.1"/>
</dbReference>
<name>A0A517NH56_9BACT</name>
<accession>A0A517NH56</accession>
<evidence type="ECO:0000313" key="4">
    <source>
        <dbReference type="Proteomes" id="UP000318538"/>
    </source>
</evidence>
<organism evidence="3 4">
    <name type="scientific">Rubripirellula lacrimiformis</name>
    <dbReference type="NCBI Taxonomy" id="1930273"/>
    <lineage>
        <taxon>Bacteria</taxon>
        <taxon>Pseudomonadati</taxon>
        <taxon>Planctomycetota</taxon>
        <taxon>Planctomycetia</taxon>
        <taxon>Pirellulales</taxon>
        <taxon>Pirellulaceae</taxon>
        <taxon>Rubripirellula</taxon>
    </lineage>
</organism>
<proteinExistence type="predicted"/>
<feature type="region of interest" description="Disordered" evidence="1">
    <location>
        <begin position="296"/>
        <end position="365"/>
    </location>
</feature>
<feature type="compositionally biased region" description="Acidic residues" evidence="1">
    <location>
        <begin position="304"/>
        <end position="323"/>
    </location>
</feature>
<dbReference type="EMBL" id="CP036525">
    <property type="protein sequence ID" value="QDT06470.1"/>
    <property type="molecule type" value="Genomic_DNA"/>
</dbReference>
<gene>
    <name evidence="3" type="ORF">K227x_48800</name>
</gene>
<dbReference type="InterPro" id="IPR018657">
    <property type="entry name" value="LarA-like_N"/>
</dbReference>
<dbReference type="Gene3D" id="3.40.50.11440">
    <property type="match status" value="1"/>
</dbReference>
<feature type="compositionally biased region" description="Acidic residues" evidence="1">
    <location>
        <begin position="330"/>
        <end position="349"/>
    </location>
</feature>
<keyword evidence="4" id="KW-1185">Reference proteome</keyword>
<dbReference type="KEGG" id="rlc:K227x_48800"/>
<dbReference type="Pfam" id="PF09861">
    <property type="entry name" value="Lar_N"/>
    <property type="match status" value="1"/>
</dbReference>
<dbReference type="GO" id="GO:0050043">
    <property type="term" value="F:lactate racemase activity"/>
    <property type="evidence" value="ECO:0007669"/>
    <property type="project" value="InterPro"/>
</dbReference>
<evidence type="ECO:0000313" key="3">
    <source>
        <dbReference type="EMBL" id="QDT06470.1"/>
    </source>
</evidence>
<feature type="domain" description="LarA-like N-terminal" evidence="2">
    <location>
        <begin position="26"/>
        <end position="149"/>
    </location>
</feature>